<dbReference type="InterPro" id="IPR020579">
    <property type="entry name" value="Exonuc_VII_lsu_C"/>
</dbReference>
<evidence type="ECO:0000256" key="2">
    <source>
        <dbReference type="ARBA" id="ARBA00022722"/>
    </source>
</evidence>
<keyword evidence="1" id="KW-0963">Cytoplasm</keyword>
<evidence type="ECO:0000256" key="3">
    <source>
        <dbReference type="ARBA" id="ARBA00022801"/>
    </source>
</evidence>
<dbReference type="Pfam" id="PF02601">
    <property type="entry name" value="Exonuc_VII_L"/>
    <property type="match status" value="1"/>
</dbReference>
<proteinExistence type="inferred from homology"/>
<name>A0A485M3S8_9ZZZZ</name>
<evidence type="ECO:0000313" key="7">
    <source>
        <dbReference type="EMBL" id="VFU16421.1"/>
    </source>
</evidence>
<evidence type="ECO:0000259" key="5">
    <source>
        <dbReference type="Pfam" id="PF02601"/>
    </source>
</evidence>
<dbReference type="GO" id="GO:0009318">
    <property type="term" value="C:exodeoxyribonuclease VII complex"/>
    <property type="evidence" value="ECO:0007669"/>
    <property type="project" value="InterPro"/>
</dbReference>
<gene>
    <name evidence="7" type="primary">xseA</name>
    <name evidence="7" type="ORF">SCFA_540036</name>
</gene>
<keyword evidence="2" id="KW-0540">Nuclease</keyword>
<dbReference type="GO" id="GO:0003676">
    <property type="term" value="F:nucleic acid binding"/>
    <property type="evidence" value="ECO:0007669"/>
    <property type="project" value="InterPro"/>
</dbReference>
<keyword evidence="4" id="KW-0269">Exonuclease</keyword>
<evidence type="ECO:0000256" key="4">
    <source>
        <dbReference type="ARBA" id="ARBA00022839"/>
    </source>
</evidence>
<dbReference type="CDD" id="cd04489">
    <property type="entry name" value="ExoVII_LU_OBF"/>
    <property type="match status" value="1"/>
</dbReference>
<dbReference type="HAMAP" id="MF_00378">
    <property type="entry name" value="Exonuc_7_L"/>
    <property type="match status" value="1"/>
</dbReference>
<dbReference type="NCBIfam" id="TIGR00237">
    <property type="entry name" value="xseA"/>
    <property type="match status" value="1"/>
</dbReference>
<protein>
    <submittedName>
        <fullName evidence="7">Exodeoxyribonuclease 7 large subunit</fullName>
        <ecNumber evidence="7">3.1.11.6</ecNumber>
    </submittedName>
</protein>
<organism evidence="7">
    <name type="scientific">anaerobic digester metagenome</name>
    <dbReference type="NCBI Taxonomy" id="1263854"/>
    <lineage>
        <taxon>unclassified sequences</taxon>
        <taxon>metagenomes</taxon>
        <taxon>ecological metagenomes</taxon>
    </lineage>
</organism>
<keyword evidence="3 7" id="KW-0378">Hydrolase</keyword>
<dbReference type="GO" id="GO:0006308">
    <property type="term" value="P:DNA catabolic process"/>
    <property type="evidence" value="ECO:0007669"/>
    <property type="project" value="InterPro"/>
</dbReference>
<feature type="domain" description="OB-fold nucleic acid binding" evidence="6">
    <location>
        <begin position="4"/>
        <end position="117"/>
    </location>
</feature>
<dbReference type="PANTHER" id="PTHR30008">
    <property type="entry name" value="EXODEOXYRIBONUCLEASE 7 LARGE SUBUNIT"/>
    <property type="match status" value="1"/>
</dbReference>
<dbReference type="AlphaFoldDB" id="A0A485M3S8"/>
<dbReference type="Pfam" id="PF13742">
    <property type="entry name" value="tRNA_anti_2"/>
    <property type="match status" value="1"/>
</dbReference>
<dbReference type="GO" id="GO:0008855">
    <property type="term" value="F:exodeoxyribonuclease VII activity"/>
    <property type="evidence" value="ECO:0007669"/>
    <property type="project" value="UniProtKB-EC"/>
</dbReference>
<sequence>MSCLSVRQLNELAREALGACFHDEVWVQGEIHGLKAHAKSGHVYFDLVEKAPGMDEGYVAKVGCAFFRGSFVKWRQALKILGMQDFELAPGIEVRLKARIDLFVREGRYQLIVSEIDPAYTFGAIARKREQTVRALEAAGLLEKNKALQMPRIPRNVGLITSGGSAAFNDFMRILTDSGYSFSVTLFDAHMQGENTVPEVLAGIEALQRRPDVDVIVIIRGGGARTDLFSFDDLSLCRAVAWCARPVITGIGHEIDVSVADLVAHTCCVTPTDAAGFLVGRMDEVWAYLNQASRDISHRSREALQSAGERLRAVSSGLGHAAQRWMVSALSNLKEHAFHLHTALSRDLARREQMLAAAASHLAHSSRAAVERRLQALDGLPKIAIQDTLARFSLLRADLARKQQVLGDHAGTIIIRGQDRMEHLGSLFAAMDPSRTLHRGYSITMDSQGRPVMDAAVVRKGASITTVLARGRIVSIVKDKEQ</sequence>
<evidence type="ECO:0000256" key="1">
    <source>
        <dbReference type="ARBA" id="ARBA00022490"/>
    </source>
</evidence>
<reference evidence="7" key="1">
    <citation type="submission" date="2019-03" db="EMBL/GenBank/DDBJ databases">
        <authorList>
            <person name="Hao L."/>
        </authorList>
    </citation>
    <scope>NUCLEOTIDE SEQUENCE</scope>
</reference>
<dbReference type="EC" id="3.1.11.6" evidence="7"/>
<dbReference type="EMBL" id="CAADRM010000119">
    <property type="protein sequence ID" value="VFU16421.1"/>
    <property type="molecule type" value="Genomic_DNA"/>
</dbReference>
<evidence type="ECO:0000259" key="6">
    <source>
        <dbReference type="Pfam" id="PF13742"/>
    </source>
</evidence>
<dbReference type="InterPro" id="IPR025824">
    <property type="entry name" value="OB-fold_nuc-bd_dom"/>
</dbReference>
<dbReference type="PANTHER" id="PTHR30008:SF0">
    <property type="entry name" value="EXODEOXYRIBONUCLEASE 7 LARGE SUBUNIT"/>
    <property type="match status" value="1"/>
</dbReference>
<dbReference type="InterPro" id="IPR003753">
    <property type="entry name" value="Exonuc_VII_L"/>
</dbReference>
<feature type="domain" description="Exonuclease VII large subunit C-terminal" evidence="5">
    <location>
        <begin position="141"/>
        <end position="473"/>
    </location>
</feature>
<accession>A0A485M3S8</accession>